<keyword evidence="2" id="KW-1185">Reference proteome</keyword>
<evidence type="ECO:0000256" key="1">
    <source>
        <dbReference type="SAM" id="SignalP"/>
    </source>
</evidence>
<dbReference type="RefSeq" id="XP_012940708.1">
    <property type="nucleotide sequence ID" value="XM_013085254.2"/>
</dbReference>
<name>A0ABM1A4J4_APLCA</name>
<sequence>MKLKVLLLLAGFAVFAESACPGCDTAETLKVTVGSLDFQKDCTAYKTAYDCNAKCPDVQKAMTSDMADICVSGTDTLSPCGMKVADCVTDLRKVETASKENNKKLVCSDVAKFFKCAGIALDECKSQNDTRFIDRLKANLDEVDMEEGCGGECAASVGKCLKNLSADLSNIQDTTKFKDMCKNLAAVEPCITPLKKTTCASTPTNLKAADSLLQAGRTQLSDFCAADGTPSQCVIGYGKCGDKVKAALQTTDTTTQCSDLSSFLTCAERLPCKNSIEDDIKKQIQSIDSNEIKSNCPTIGGCVDRLDNCTKLLEKLKKVTPADSQFCTISKQIEACFVVVEKDPSCKLENLKVDSTEQKFFDLYGTTCGNGTLCYGGLTECYGDIKGVSQVTNKKDCDLFGRAVTCIDSLLKSDICRKVQGKLRSQDNHLKSSYHSTCDDGVMLQASLLLTVFAALASYLKQN</sequence>
<keyword evidence="1" id="KW-0732">Signal</keyword>
<feature type="chain" id="PRO_5046292827" evidence="1">
    <location>
        <begin position="19"/>
        <end position="463"/>
    </location>
</feature>
<organism evidence="2 3">
    <name type="scientific">Aplysia californica</name>
    <name type="common">California sea hare</name>
    <dbReference type="NCBI Taxonomy" id="6500"/>
    <lineage>
        <taxon>Eukaryota</taxon>
        <taxon>Metazoa</taxon>
        <taxon>Spiralia</taxon>
        <taxon>Lophotrochozoa</taxon>
        <taxon>Mollusca</taxon>
        <taxon>Gastropoda</taxon>
        <taxon>Heterobranchia</taxon>
        <taxon>Euthyneura</taxon>
        <taxon>Tectipleura</taxon>
        <taxon>Aplysiida</taxon>
        <taxon>Aplysioidea</taxon>
        <taxon>Aplysiidae</taxon>
        <taxon>Aplysia</taxon>
    </lineage>
</organism>
<accession>A0ABM1A4J4</accession>
<evidence type="ECO:0000313" key="2">
    <source>
        <dbReference type="Proteomes" id="UP000694888"/>
    </source>
</evidence>
<evidence type="ECO:0000313" key="3">
    <source>
        <dbReference type="RefSeq" id="XP_012940708.1"/>
    </source>
</evidence>
<protein>
    <submittedName>
        <fullName evidence="3">Uncharacterized protein LOC101858200</fullName>
    </submittedName>
</protein>
<feature type="signal peptide" evidence="1">
    <location>
        <begin position="1"/>
        <end position="18"/>
    </location>
</feature>
<gene>
    <name evidence="3" type="primary">LOC101858200</name>
</gene>
<reference evidence="3" key="1">
    <citation type="submission" date="2025-08" db="UniProtKB">
        <authorList>
            <consortium name="RefSeq"/>
        </authorList>
    </citation>
    <scope>IDENTIFICATION</scope>
</reference>
<dbReference type="Proteomes" id="UP000694888">
    <property type="component" value="Unplaced"/>
</dbReference>
<dbReference type="GeneID" id="101858200"/>
<proteinExistence type="predicted"/>